<dbReference type="RefSeq" id="WP_054584952.1">
    <property type="nucleotide sequence ID" value="NZ_LGUC01000002.1"/>
</dbReference>
<dbReference type="Proteomes" id="UP000050535">
    <property type="component" value="Unassembled WGS sequence"/>
</dbReference>
<keyword evidence="1" id="KW-0472">Membrane</keyword>
<feature type="transmembrane region" description="Helical" evidence="1">
    <location>
        <begin position="107"/>
        <end position="124"/>
    </location>
</feature>
<feature type="transmembrane region" description="Helical" evidence="1">
    <location>
        <begin position="54"/>
        <end position="74"/>
    </location>
</feature>
<gene>
    <name evidence="2" type="ORF">SY89_03429</name>
</gene>
<feature type="transmembrane region" description="Helical" evidence="1">
    <location>
        <begin position="144"/>
        <end position="161"/>
    </location>
</feature>
<sequence>MQAGTTREPTPDERFPAYGPLEAALGYVLFYVLVDRVTPAVVEVFSGTVLDFSPSFVGFTLAALLWIVLVVTVVDELRRQLAARGIVAGQPRVRGWSRVTPAPLRTLGYLVALAVGAGVAALTFERAVAVIQSLIPAVATVDPGGIDLIGVVVMVVFFVAYSTATHALDRLVIGAVRSLAAL</sequence>
<proteinExistence type="predicted"/>
<dbReference type="EMBL" id="LGUC01000002">
    <property type="protein sequence ID" value="KPN29195.1"/>
    <property type="molecule type" value="Genomic_DNA"/>
</dbReference>
<comment type="caution">
    <text evidence="2">The sequence shown here is derived from an EMBL/GenBank/DDBJ whole genome shotgun (WGS) entry which is preliminary data.</text>
</comment>
<evidence type="ECO:0000256" key="1">
    <source>
        <dbReference type="SAM" id="Phobius"/>
    </source>
</evidence>
<keyword evidence="1" id="KW-0812">Transmembrane</keyword>
<accession>A0A0N8HZD4</accession>
<evidence type="ECO:0000313" key="2">
    <source>
        <dbReference type="EMBL" id="KPN29195.1"/>
    </source>
</evidence>
<keyword evidence="3" id="KW-1185">Reference proteome</keyword>
<dbReference type="OrthoDB" id="275769at2157"/>
<reference evidence="3" key="1">
    <citation type="submission" date="2013-11" db="EMBL/GenBank/DDBJ databases">
        <authorList>
            <person name="Hoang H.T."/>
            <person name="Killian M.L."/>
            <person name="Madson D.M."/>
            <person name="Arruda P.H.E."/>
            <person name="Sun D."/>
            <person name="Schwartz K.J."/>
            <person name="Yoon K."/>
        </authorList>
    </citation>
    <scope>NUCLEOTIDE SEQUENCE [LARGE SCALE GENOMIC DNA]</scope>
    <source>
        <strain evidence="3">CDK2</strain>
    </source>
</reference>
<keyword evidence="1" id="KW-1133">Transmembrane helix</keyword>
<protein>
    <submittedName>
        <fullName evidence="2">Uncharacterized protein</fullName>
    </submittedName>
</protein>
<evidence type="ECO:0000313" key="3">
    <source>
        <dbReference type="Proteomes" id="UP000050535"/>
    </source>
</evidence>
<organism evidence="2 3">
    <name type="scientific">Halolamina pelagica</name>
    <dbReference type="NCBI Taxonomy" id="699431"/>
    <lineage>
        <taxon>Archaea</taxon>
        <taxon>Methanobacteriati</taxon>
        <taxon>Methanobacteriota</taxon>
        <taxon>Stenosarchaea group</taxon>
        <taxon>Halobacteria</taxon>
        <taxon>Halobacteriales</taxon>
        <taxon>Haloferacaceae</taxon>
    </lineage>
</organism>
<name>A0A0N8HZD4_9EURY</name>
<dbReference type="AlphaFoldDB" id="A0A0N8HZD4"/>